<evidence type="ECO:0000256" key="1">
    <source>
        <dbReference type="ARBA" id="ARBA00001946"/>
    </source>
</evidence>
<dbReference type="PATRIC" id="fig|869212.3.peg.143"/>
<feature type="active site" evidence="10 12">
    <location>
        <position position="547"/>
    </location>
</feature>
<gene>
    <name evidence="10" type="primary">ppc</name>
    <name evidence="14" type="ordered locus">Turpa_0185</name>
</gene>
<evidence type="ECO:0000256" key="6">
    <source>
        <dbReference type="ARBA" id="ARBA00022842"/>
    </source>
</evidence>
<dbReference type="GO" id="GO:0005829">
    <property type="term" value="C:cytosol"/>
    <property type="evidence" value="ECO:0007669"/>
    <property type="project" value="TreeGrafter"/>
</dbReference>
<accession>I4B0P0</accession>
<evidence type="ECO:0000256" key="4">
    <source>
        <dbReference type="ARBA" id="ARBA00012305"/>
    </source>
</evidence>
<comment type="function">
    <text evidence="2 10">Forms oxaloacetate, a four-carbon dicarboxylic acid source for the tricarboxylic acid cycle.</text>
</comment>
<sequence length="916" mass="102974">MKSTDANARLQEDIGFLHGILGEVIRQREGEQFLDQVSAVLHNSAAYRSSRKNEDFEALRKQFAEFDAERAEKITRALSCYLSLVNIAEEQNKALIERGAAAGETLADLGKTFRTLKESGISKETLYDAVTNMHIELVLTAHPTEIMRRSLMQKYANIARHLEIRAYSDVPHYEQQLNTEAIRREIFGMWETDAIRKKKPTPTDEAYGGLLVFEQTLWQELPRYLREVSDLLKRETGKALPLEAVPICFASWMGGDRDGNPNVTAAVTQRAVWLAQWMAAVLYDREIDKLRFELSLRSGDEKLAALTENAHEPYRVYLKGIHNRMVSTRTRLEDLLQRGHSEVQGHYRNAGELIRELTVVYDSLIATNMHAVAEGRLTDLLRRLSVFGLHLVKLDIRQESSRHREALGAITQSLGLGNYADYPENEKIAFLCAELKERRPLIPLDLACDAEVREVLDTFSMLSRIRTESLGAYVISMARSVSDILAVQLLQKVTGRKTPLRVVPLFETINDLVNAPQILRKLFAIPEYRALIGNKQEIMIGYSDSSKDSGILTAAWNLFRCQEEIIKVAQEAGVEVTLFHGRGGTIGRGGGPSHLAILSQPPGSVEGRMRVTEQGEMIQAKFGLPTVARRSLEIYTSAVLTASLKPPPGPPQEFRDVMESLSESAAAEYRRLVYETPEFIDYFRAATPEQELGNLNIGSRPAKRRSGGSPREAHPVPREPGTSVSQGSPKEAHPVPREPGTSVSQGIDALRAIPWIFAWTQVRLMLPSWLGVGTALAKILESDKRDTLLRMRSEWYFFRSFIDLIEMVLIKSDARIAAHYDSRLVDASLQPVANQIHERLANTIRRVSEISPAGSLVAYDANLRREIEYRSLWLDPLNILQADYLMRLRKEPENEVLRRGLLLTINGIAAGLKNTG</sequence>
<dbReference type="GO" id="GO:0006107">
    <property type="term" value="P:oxaloacetate metabolic process"/>
    <property type="evidence" value="ECO:0007669"/>
    <property type="project" value="UniProtKB-UniRule"/>
</dbReference>
<evidence type="ECO:0000313" key="15">
    <source>
        <dbReference type="Proteomes" id="UP000006048"/>
    </source>
</evidence>
<dbReference type="PANTHER" id="PTHR30523">
    <property type="entry name" value="PHOSPHOENOLPYRUVATE CARBOXYLASE"/>
    <property type="match status" value="1"/>
</dbReference>
<dbReference type="GO" id="GO:0006099">
    <property type="term" value="P:tricarboxylic acid cycle"/>
    <property type="evidence" value="ECO:0007669"/>
    <property type="project" value="InterPro"/>
</dbReference>
<dbReference type="PRINTS" id="PR00150">
    <property type="entry name" value="PEPCARBXLASE"/>
</dbReference>
<dbReference type="PROSITE" id="PS00781">
    <property type="entry name" value="PEPCASE_1"/>
    <property type="match status" value="1"/>
</dbReference>
<dbReference type="HOGENOM" id="CLU_006557_2_0_12"/>
<name>I4B0P0_TURPD</name>
<keyword evidence="8 10" id="KW-0120">Carbon dioxide fixation</keyword>
<dbReference type="OrthoDB" id="9768133at2"/>
<protein>
    <recommendedName>
        <fullName evidence="5 10">Phosphoenolpyruvate carboxylase</fullName>
        <shortName evidence="10">PEPC</shortName>
        <shortName evidence="10">PEPCase</shortName>
        <ecNumber evidence="4 10">4.1.1.31</ecNumber>
    </recommendedName>
</protein>
<keyword evidence="15" id="KW-1185">Reference proteome</keyword>
<evidence type="ECO:0000256" key="5">
    <source>
        <dbReference type="ARBA" id="ARBA00022419"/>
    </source>
</evidence>
<keyword evidence="6 10" id="KW-0460">Magnesium</keyword>
<dbReference type="EMBL" id="CP002959">
    <property type="protein sequence ID" value="AFM10847.1"/>
    <property type="molecule type" value="Genomic_DNA"/>
</dbReference>
<dbReference type="Pfam" id="PF00311">
    <property type="entry name" value="PEPcase"/>
    <property type="match status" value="2"/>
</dbReference>
<dbReference type="InterPro" id="IPR015813">
    <property type="entry name" value="Pyrv/PenolPyrv_kinase-like_dom"/>
</dbReference>
<dbReference type="RefSeq" id="WP_014801368.1">
    <property type="nucleotide sequence ID" value="NC_018020.1"/>
</dbReference>
<evidence type="ECO:0000256" key="11">
    <source>
        <dbReference type="PROSITE-ProRule" id="PRU10111"/>
    </source>
</evidence>
<comment type="subunit">
    <text evidence="10">Homotetramer.</text>
</comment>
<dbReference type="HAMAP" id="MF_00595">
    <property type="entry name" value="PEPcase_type1"/>
    <property type="match status" value="1"/>
</dbReference>
<evidence type="ECO:0000256" key="3">
    <source>
        <dbReference type="ARBA" id="ARBA00008346"/>
    </source>
</evidence>
<dbReference type="KEGG" id="tpx:Turpa_0185"/>
<dbReference type="GO" id="GO:0015977">
    <property type="term" value="P:carbon fixation"/>
    <property type="evidence" value="ECO:0007669"/>
    <property type="project" value="UniProtKB-UniRule"/>
</dbReference>
<reference evidence="14 15" key="1">
    <citation type="submission" date="2012-06" db="EMBL/GenBank/DDBJ databases">
        <title>The complete chromosome of genome of Turneriella parva DSM 21527.</title>
        <authorList>
            <consortium name="US DOE Joint Genome Institute (JGI-PGF)"/>
            <person name="Lucas S."/>
            <person name="Han J."/>
            <person name="Lapidus A."/>
            <person name="Bruce D."/>
            <person name="Goodwin L."/>
            <person name="Pitluck S."/>
            <person name="Peters L."/>
            <person name="Kyrpides N."/>
            <person name="Mavromatis K."/>
            <person name="Ivanova N."/>
            <person name="Mikhailova N."/>
            <person name="Chertkov O."/>
            <person name="Detter J.C."/>
            <person name="Tapia R."/>
            <person name="Han C."/>
            <person name="Land M."/>
            <person name="Hauser L."/>
            <person name="Markowitz V."/>
            <person name="Cheng J.-F."/>
            <person name="Hugenholtz P."/>
            <person name="Woyke T."/>
            <person name="Wu D."/>
            <person name="Gronow S."/>
            <person name="Wellnitz S."/>
            <person name="Brambilla E."/>
            <person name="Klenk H.-P."/>
            <person name="Eisen J.A."/>
        </authorList>
    </citation>
    <scope>NUCLEOTIDE SEQUENCE [LARGE SCALE GENOMIC DNA]</scope>
    <source>
        <strain evidence="15">ATCC BAA-1111 / DSM 21527 / NCTC 11395 / H</strain>
    </source>
</reference>
<dbReference type="InterPro" id="IPR018129">
    <property type="entry name" value="PEP_COase_Lys_AS"/>
</dbReference>
<dbReference type="PANTHER" id="PTHR30523:SF6">
    <property type="entry name" value="PHOSPHOENOLPYRUVATE CARBOXYLASE"/>
    <property type="match status" value="1"/>
</dbReference>
<keyword evidence="7 10" id="KW-0456">Lyase</keyword>
<comment type="cofactor">
    <cofactor evidence="1 10">
        <name>Mg(2+)</name>
        <dbReference type="ChEBI" id="CHEBI:18420"/>
    </cofactor>
</comment>
<dbReference type="InterPro" id="IPR033129">
    <property type="entry name" value="PEPCASE_His_AS"/>
</dbReference>
<organism evidence="14 15">
    <name type="scientific">Turneriella parva (strain ATCC BAA-1111 / DSM 21527 / NCTC 11395 / H)</name>
    <name type="common">Leptospira parva</name>
    <dbReference type="NCBI Taxonomy" id="869212"/>
    <lineage>
        <taxon>Bacteria</taxon>
        <taxon>Pseudomonadati</taxon>
        <taxon>Spirochaetota</taxon>
        <taxon>Spirochaetia</taxon>
        <taxon>Leptospirales</taxon>
        <taxon>Leptospiraceae</taxon>
        <taxon>Turneriella</taxon>
    </lineage>
</organism>
<dbReference type="STRING" id="869212.Turpa_0185"/>
<dbReference type="InterPro" id="IPR022805">
    <property type="entry name" value="PEP_COase_bac/pln-type"/>
</dbReference>
<evidence type="ECO:0000256" key="8">
    <source>
        <dbReference type="ARBA" id="ARBA00023300"/>
    </source>
</evidence>
<dbReference type="GO" id="GO:0008964">
    <property type="term" value="F:phosphoenolpyruvate carboxylase activity"/>
    <property type="evidence" value="ECO:0007669"/>
    <property type="project" value="UniProtKB-UniRule"/>
</dbReference>
<evidence type="ECO:0000256" key="2">
    <source>
        <dbReference type="ARBA" id="ARBA00003670"/>
    </source>
</evidence>
<dbReference type="SUPFAM" id="SSF51621">
    <property type="entry name" value="Phosphoenolpyruvate/pyruvate domain"/>
    <property type="match status" value="1"/>
</dbReference>
<dbReference type="PROSITE" id="PS00393">
    <property type="entry name" value="PEPCASE_2"/>
    <property type="match status" value="1"/>
</dbReference>
<evidence type="ECO:0000256" key="13">
    <source>
        <dbReference type="SAM" id="MobiDB-lite"/>
    </source>
</evidence>
<evidence type="ECO:0000256" key="10">
    <source>
        <dbReference type="HAMAP-Rule" id="MF_00595"/>
    </source>
</evidence>
<feature type="region of interest" description="Disordered" evidence="13">
    <location>
        <begin position="693"/>
        <end position="743"/>
    </location>
</feature>
<feature type="active site" evidence="10 11">
    <location>
        <position position="142"/>
    </location>
</feature>
<evidence type="ECO:0000256" key="12">
    <source>
        <dbReference type="PROSITE-ProRule" id="PRU10112"/>
    </source>
</evidence>
<dbReference type="InterPro" id="IPR021135">
    <property type="entry name" value="PEP_COase"/>
</dbReference>
<comment type="similarity">
    <text evidence="3 10">Belongs to the PEPCase type 1 family.</text>
</comment>
<dbReference type="GO" id="GO:0000287">
    <property type="term" value="F:magnesium ion binding"/>
    <property type="evidence" value="ECO:0007669"/>
    <property type="project" value="UniProtKB-UniRule"/>
</dbReference>
<dbReference type="Gene3D" id="1.20.1440.90">
    <property type="entry name" value="Phosphoenolpyruvate/pyruvate domain"/>
    <property type="match status" value="1"/>
</dbReference>
<evidence type="ECO:0000313" key="14">
    <source>
        <dbReference type="EMBL" id="AFM10847.1"/>
    </source>
</evidence>
<proteinExistence type="inferred from homology"/>
<dbReference type="Proteomes" id="UP000006048">
    <property type="component" value="Chromosome"/>
</dbReference>
<dbReference type="EC" id="4.1.1.31" evidence="4 10"/>
<evidence type="ECO:0000256" key="7">
    <source>
        <dbReference type="ARBA" id="ARBA00023239"/>
    </source>
</evidence>
<comment type="catalytic activity">
    <reaction evidence="9 10">
        <text>oxaloacetate + phosphate = phosphoenolpyruvate + hydrogencarbonate</text>
        <dbReference type="Rhea" id="RHEA:28370"/>
        <dbReference type="ChEBI" id="CHEBI:16452"/>
        <dbReference type="ChEBI" id="CHEBI:17544"/>
        <dbReference type="ChEBI" id="CHEBI:43474"/>
        <dbReference type="ChEBI" id="CHEBI:58702"/>
        <dbReference type="EC" id="4.1.1.31"/>
    </reaction>
</comment>
<evidence type="ECO:0000256" key="9">
    <source>
        <dbReference type="ARBA" id="ARBA00048995"/>
    </source>
</evidence>
<dbReference type="AlphaFoldDB" id="I4B0P0"/>